<dbReference type="PANTHER" id="PTHR43620:SF7">
    <property type="entry name" value="GLYCEROPHOSPHODIESTER PHOSPHODIESTERASE GDPD5-RELATED"/>
    <property type="match status" value="1"/>
</dbReference>
<sequence length="429" mass="47557">MALGFKFVAAAPTPTWGSFGEWWKHRNDWGNEVPLRPAGLNVQVGPRPYYLVDNMDEGPLKERLESCKEGPFSTSSFSVSHRGAALMFPEHSKEGYEAAIRMGAGIIECDVSFTSDRELVCRHSNCDLHYTTDILAHPELAAKCSEPFVPYNNVTGEEASAKCCTSDITLAEFKSLCAEMEATTMSAVNVTDGTNRGRTGTTPDWRTNMYSYQCAETMSLKEQIALVDGYGLNFTAEAKVPEIELPFQGNYTQRDFAQQVVDTFKDANIDPSRVWLQSFTPEDIFQWIENDPEFGEQAVYLDERADLTTEGYENAVASLPDLAARGVKIIAPSIWQLITANNETQKIVPSSYAIAAREAGLDIITWSFERSGPLEEGGGYYFSGVNHLINNDGDEFTVMDVIARQVKAIKIFSDWPGTATYYANCFGLA</sequence>
<keyword evidence="4" id="KW-0319">Glycerol metabolism</keyword>
<proteinExistence type="inferred from homology"/>
<dbReference type="InterPro" id="IPR017946">
    <property type="entry name" value="PLC-like_Pdiesterase_TIM-brl"/>
</dbReference>
<dbReference type="PANTHER" id="PTHR43620">
    <property type="entry name" value="GLYCEROPHOSPHORYL DIESTER PHOSPHODIESTERASE"/>
    <property type="match status" value="1"/>
</dbReference>
<dbReference type="Proteomes" id="UP000225277">
    <property type="component" value="Unassembled WGS sequence"/>
</dbReference>
<evidence type="ECO:0000256" key="3">
    <source>
        <dbReference type="ARBA" id="ARBA00022729"/>
    </source>
</evidence>
<comment type="similarity">
    <text evidence="1">Belongs to the glycerophosphoryl diester phosphodiesterase family.</text>
</comment>
<evidence type="ECO:0000313" key="8">
    <source>
        <dbReference type="EMBL" id="CZT19035.1"/>
    </source>
</evidence>
<evidence type="ECO:0000256" key="6">
    <source>
        <dbReference type="ARBA" id="ARBA00047512"/>
    </source>
</evidence>
<dbReference type="AlphaFoldDB" id="A0A2D3UXH6"/>
<organism evidence="8 9">
    <name type="scientific">Ramularia collo-cygni</name>
    <dbReference type="NCBI Taxonomy" id="112498"/>
    <lineage>
        <taxon>Eukaryota</taxon>
        <taxon>Fungi</taxon>
        <taxon>Dikarya</taxon>
        <taxon>Ascomycota</taxon>
        <taxon>Pezizomycotina</taxon>
        <taxon>Dothideomycetes</taxon>
        <taxon>Dothideomycetidae</taxon>
        <taxon>Mycosphaerellales</taxon>
        <taxon>Mycosphaerellaceae</taxon>
        <taxon>Ramularia</taxon>
    </lineage>
</organism>
<evidence type="ECO:0000256" key="2">
    <source>
        <dbReference type="ARBA" id="ARBA00012247"/>
    </source>
</evidence>
<keyword evidence="9" id="KW-1185">Reference proteome</keyword>
<evidence type="ECO:0000256" key="4">
    <source>
        <dbReference type="ARBA" id="ARBA00022798"/>
    </source>
</evidence>
<dbReference type="SUPFAM" id="SSF51695">
    <property type="entry name" value="PLC-like phosphodiesterases"/>
    <property type="match status" value="1"/>
</dbReference>
<dbReference type="PROSITE" id="PS51704">
    <property type="entry name" value="GP_PDE"/>
    <property type="match status" value="1"/>
</dbReference>
<dbReference type="STRING" id="112498.A0A2D3UXH6"/>
<dbReference type="RefSeq" id="XP_023625925.1">
    <property type="nucleotide sequence ID" value="XM_023770157.1"/>
</dbReference>
<evidence type="ECO:0000256" key="5">
    <source>
        <dbReference type="ARBA" id="ARBA00022801"/>
    </source>
</evidence>
<dbReference type="OrthoDB" id="1058301at2759"/>
<protein>
    <recommendedName>
        <fullName evidence="2">glycerophosphodiester phosphodiesterase</fullName>
        <ecNumber evidence="2">3.1.4.46</ecNumber>
    </recommendedName>
</protein>
<dbReference type="EC" id="3.1.4.46" evidence="2"/>
<dbReference type="GO" id="GO:0008889">
    <property type="term" value="F:glycerophosphodiester phosphodiesterase activity"/>
    <property type="evidence" value="ECO:0007669"/>
    <property type="project" value="UniProtKB-EC"/>
</dbReference>
<name>A0A2D3UXH6_9PEZI</name>
<feature type="domain" description="GP-PDE" evidence="7">
    <location>
        <begin position="76"/>
        <end position="400"/>
    </location>
</feature>
<dbReference type="GO" id="GO:0006629">
    <property type="term" value="P:lipid metabolic process"/>
    <property type="evidence" value="ECO:0007669"/>
    <property type="project" value="InterPro"/>
</dbReference>
<dbReference type="Gene3D" id="3.20.20.190">
    <property type="entry name" value="Phosphatidylinositol (PI) phosphodiesterase"/>
    <property type="match status" value="1"/>
</dbReference>
<dbReference type="EMBL" id="FJUY01000006">
    <property type="protein sequence ID" value="CZT19035.1"/>
    <property type="molecule type" value="Genomic_DNA"/>
</dbReference>
<keyword evidence="3" id="KW-0732">Signal</keyword>
<dbReference type="Pfam" id="PF03009">
    <property type="entry name" value="GDPD"/>
    <property type="match status" value="1"/>
</dbReference>
<accession>A0A2D3UXH6</accession>
<dbReference type="InterPro" id="IPR030395">
    <property type="entry name" value="GP_PDE_dom"/>
</dbReference>
<dbReference type="GeneID" id="35600049"/>
<evidence type="ECO:0000259" key="7">
    <source>
        <dbReference type="PROSITE" id="PS51704"/>
    </source>
</evidence>
<evidence type="ECO:0000256" key="1">
    <source>
        <dbReference type="ARBA" id="ARBA00007277"/>
    </source>
</evidence>
<comment type="catalytic activity">
    <reaction evidence="6">
        <text>a sn-glycero-3-phosphodiester + H2O = an alcohol + sn-glycerol 3-phosphate + H(+)</text>
        <dbReference type="Rhea" id="RHEA:12969"/>
        <dbReference type="ChEBI" id="CHEBI:15377"/>
        <dbReference type="ChEBI" id="CHEBI:15378"/>
        <dbReference type="ChEBI" id="CHEBI:30879"/>
        <dbReference type="ChEBI" id="CHEBI:57597"/>
        <dbReference type="ChEBI" id="CHEBI:83408"/>
        <dbReference type="EC" id="3.1.4.46"/>
    </reaction>
</comment>
<evidence type="ECO:0000313" key="9">
    <source>
        <dbReference type="Proteomes" id="UP000225277"/>
    </source>
</evidence>
<gene>
    <name evidence="8" type="ORF">RCC_04881</name>
</gene>
<dbReference type="GO" id="GO:0006071">
    <property type="term" value="P:glycerol metabolic process"/>
    <property type="evidence" value="ECO:0007669"/>
    <property type="project" value="UniProtKB-KW"/>
</dbReference>
<keyword evidence="5" id="KW-0378">Hydrolase</keyword>
<reference evidence="8 9" key="1">
    <citation type="submission" date="2016-03" db="EMBL/GenBank/DDBJ databases">
        <authorList>
            <person name="Ploux O."/>
        </authorList>
    </citation>
    <scope>NUCLEOTIDE SEQUENCE [LARGE SCALE GENOMIC DNA]</scope>
    <source>
        <strain evidence="8 9">URUG2</strain>
    </source>
</reference>